<proteinExistence type="predicted"/>
<protein>
    <submittedName>
        <fullName evidence="2">Uncharacterized protein</fullName>
    </submittedName>
</protein>
<evidence type="ECO:0000313" key="3">
    <source>
        <dbReference type="Proteomes" id="UP000316225"/>
    </source>
</evidence>
<sequence>MTALNQFQRLESSGIWRETPQARLRDVIVSFGDATLVLTDPRSETPLAHWSLAAVTRLNPGKHPAVYAPGGAESDEELEIEDELMISAIARIHRAIEARKPHPGRLRSGMMLSAAIAMAIVGVFWVPPALVRHAASVAPPAQRHEIGRIILSEMSKTTGAACSRPAGDVVRKALAERLITPGAEIFILPTTLRDARTLPGNITIIGEDLIAGQQSPEAAAGHILAAVAAATANDPMLDALRYAGPRATFHLMTTGKLPENALQGYGERLLSTAAPRPEDEPLLKRFAEAGVSSEPYARSLDPTGEAVLGLIEADPFRTEIPRPVLSDRDWLALQEICDQ</sequence>
<dbReference type="RefSeq" id="WP_145397268.1">
    <property type="nucleotide sequence ID" value="NZ_VLKU01000004.1"/>
</dbReference>
<keyword evidence="3" id="KW-1185">Reference proteome</keyword>
<dbReference type="Proteomes" id="UP000316225">
    <property type="component" value="Unassembled WGS sequence"/>
</dbReference>
<dbReference type="OrthoDB" id="7822309at2"/>
<name>A0A562NS84_9RHOB</name>
<evidence type="ECO:0000313" key="2">
    <source>
        <dbReference type="EMBL" id="TWI35062.1"/>
    </source>
</evidence>
<evidence type="ECO:0000256" key="1">
    <source>
        <dbReference type="SAM" id="Phobius"/>
    </source>
</evidence>
<keyword evidence="1" id="KW-0812">Transmembrane</keyword>
<organism evidence="2 3">
    <name type="scientific">Paracoccus sulfuroxidans</name>
    <dbReference type="NCBI Taxonomy" id="384678"/>
    <lineage>
        <taxon>Bacteria</taxon>
        <taxon>Pseudomonadati</taxon>
        <taxon>Pseudomonadota</taxon>
        <taxon>Alphaproteobacteria</taxon>
        <taxon>Rhodobacterales</taxon>
        <taxon>Paracoccaceae</taxon>
        <taxon>Paracoccus</taxon>
    </lineage>
</organism>
<comment type="caution">
    <text evidence="2">The sequence shown here is derived from an EMBL/GenBank/DDBJ whole genome shotgun (WGS) entry which is preliminary data.</text>
</comment>
<gene>
    <name evidence="2" type="ORF">IQ24_01571</name>
</gene>
<keyword evidence="1" id="KW-1133">Transmembrane helix</keyword>
<reference evidence="2 3" key="1">
    <citation type="journal article" date="2015" name="Stand. Genomic Sci.">
        <title>Genomic Encyclopedia of Bacterial and Archaeal Type Strains, Phase III: the genomes of soil and plant-associated and newly described type strains.</title>
        <authorList>
            <person name="Whitman W.B."/>
            <person name="Woyke T."/>
            <person name="Klenk H.P."/>
            <person name="Zhou Y."/>
            <person name="Lilburn T.G."/>
            <person name="Beck B.J."/>
            <person name="De Vos P."/>
            <person name="Vandamme P."/>
            <person name="Eisen J.A."/>
            <person name="Garrity G."/>
            <person name="Hugenholtz P."/>
            <person name="Kyrpides N.C."/>
        </authorList>
    </citation>
    <scope>NUCLEOTIDE SEQUENCE [LARGE SCALE GENOMIC DNA]</scope>
    <source>
        <strain evidence="2 3">CGMCC 1.5364</strain>
    </source>
</reference>
<dbReference type="AlphaFoldDB" id="A0A562NS84"/>
<dbReference type="EMBL" id="VLKU01000004">
    <property type="protein sequence ID" value="TWI35062.1"/>
    <property type="molecule type" value="Genomic_DNA"/>
</dbReference>
<accession>A0A562NS84</accession>
<keyword evidence="1" id="KW-0472">Membrane</keyword>
<feature type="transmembrane region" description="Helical" evidence="1">
    <location>
        <begin position="109"/>
        <end position="126"/>
    </location>
</feature>